<dbReference type="OrthoDB" id="5780965at2759"/>
<organism evidence="5">
    <name type="scientific">Zeugodacus cucurbitae</name>
    <name type="common">Melon fruit fly</name>
    <name type="synonym">Bactrocera cucurbitae</name>
    <dbReference type="NCBI Taxonomy" id="28588"/>
    <lineage>
        <taxon>Eukaryota</taxon>
        <taxon>Metazoa</taxon>
        <taxon>Ecdysozoa</taxon>
        <taxon>Arthropoda</taxon>
        <taxon>Hexapoda</taxon>
        <taxon>Insecta</taxon>
        <taxon>Pterygota</taxon>
        <taxon>Neoptera</taxon>
        <taxon>Endopterygota</taxon>
        <taxon>Diptera</taxon>
        <taxon>Brachycera</taxon>
        <taxon>Muscomorpha</taxon>
        <taxon>Tephritoidea</taxon>
        <taxon>Tephritidae</taxon>
        <taxon>Zeugodacus</taxon>
        <taxon>Zeugodacus</taxon>
    </lineage>
</organism>
<feature type="domain" description="Inositol polyphosphate-related phosphatase" evidence="4">
    <location>
        <begin position="2"/>
        <end position="385"/>
    </location>
</feature>
<reference evidence="5" key="1">
    <citation type="submission" date="2014-11" db="EMBL/GenBank/DDBJ databases">
        <authorList>
            <person name="Geib S."/>
        </authorList>
    </citation>
    <scope>NUCLEOTIDE SEQUENCE</scope>
</reference>
<dbReference type="SUPFAM" id="SSF56219">
    <property type="entry name" value="DNase I-like"/>
    <property type="match status" value="1"/>
</dbReference>
<accession>A0A0A1X946</accession>
<sequence length="473" mass="55256">MDNSNVLLVTANVGTLFEDPLNLMQQWIHEFVLTIKQLQPQFIALHMQEVGGKTYEQSSNHVKEFIESLCGAYEMQEFTIARIYLDENFNSQDQFTALGNIYFAHKTIQNIRLWNFTSSSWESTQGKLSYYGNIEDVPTKEKSKFPREFFPECKWSRKGFMRTRWDINGTIVDFVNIHLFHDASNLTALADFPSVYSQRRRKALIHTLKRFDIDKDNEIVPYFLFGDFNFRSDSVGVTKELTKNLSLHRLMTLNANNLKKQYRDEFGETILIIGKKEFHHIDHQNKFREKWLKKYDRDLEIFKDILFEHDISFPPSYPYEEKSDLPTKYLTTRCPSWCDRVLMSPQMNEITLCKRNSYNLIGNDMCMGDHKPVYLNIQIKPNQGIVKPAEMVRKCLHHISNNLLSNAGDISNHPVISKPSNQFIKLQKTYNIACQNILDSGLTASNMNEYLGTHSWMNSIGSHGFTIMRETFL</sequence>
<dbReference type="InterPro" id="IPR000300">
    <property type="entry name" value="IPPc"/>
</dbReference>
<dbReference type="Pfam" id="PF22669">
    <property type="entry name" value="Exo_endo_phos2"/>
    <property type="match status" value="1"/>
</dbReference>
<dbReference type="PANTHER" id="PTHR12997:SF2">
    <property type="entry name" value="INOSITOL POLYPHOSPHATE-5-PHOSPHATASE A"/>
    <property type="match status" value="1"/>
</dbReference>
<dbReference type="GO" id="GO:0004445">
    <property type="term" value="F:inositol-polyphosphate 5-phosphatase activity"/>
    <property type="evidence" value="ECO:0007669"/>
    <property type="project" value="UniProtKB-EC"/>
</dbReference>
<evidence type="ECO:0000313" key="5">
    <source>
        <dbReference type="EMBL" id="JAD07657.1"/>
    </source>
</evidence>
<name>A0A0A1X946_ZEUCU</name>
<dbReference type="AlphaFoldDB" id="A0A0A1X946"/>
<dbReference type="InterPro" id="IPR039737">
    <property type="entry name" value="INPP5A"/>
</dbReference>
<comment type="similarity">
    <text evidence="3">Belongs to the inositol 1,4,5-trisphosphate 5-phosphatase type I family.</text>
</comment>
<gene>
    <name evidence="5" type="primary">INPP5A_0</name>
    <name evidence="5" type="ORF">g.8098</name>
</gene>
<dbReference type="InterPro" id="IPR036691">
    <property type="entry name" value="Endo/exonu/phosph_ase_sf"/>
</dbReference>
<protein>
    <recommendedName>
        <fullName evidence="1">inositol-polyphosphate 5-phosphatase</fullName>
        <ecNumber evidence="1">3.1.3.56</ecNumber>
    </recommendedName>
</protein>
<dbReference type="SMART" id="SM00128">
    <property type="entry name" value="IPPc"/>
    <property type="match status" value="1"/>
</dbReference>
<dbReference type="EMBL" id="GBXI01006635">
    <property type="protein sequence ID" value="JAD07657.1"/>
    <property type="molecule type" value="Transcribed_RNA"/>
</dbReference>
<dbReference type="PANTHER" id="PTHR12997">
    <property type="entry name" value="TYPE I INOSITOL-1,4,5-TRISPHOSPHATE 5-PHOSPHATASE"/>
    <property type="match status" value="1"/>
</dbReference>
<proteinExistence type="inferred from homology"/>
<evidence type="ECO:0000256" key="1">
    <source>
        <dbReference type="ARBA" id="ARBA00012997"/>
    </source>
</evidence>
<keyword evidence="2" id="KW-0378">Hydrolase</keyword>
<evidence type="ECO:0000259" key="4">
    <source>
        <dbReference type="SMART" id="SM00128"/>
    </source>
</evidence>
<dbReference type="GO" id="GO:0046856">
    <property type="term" value="P:phosphatidylinositol dephosphorylation"/>
    <property type="evidence" value="ECO:0007669"/>
    <property type="project" value="InterPro"/>
</dbReference>
<reference evidence="5" key="2">
    <citation type="journal article" date="2015" name="Gigascience">
        <title>Reconstructing a comprehensive transcriptome assembly of a white-pupal translocated strain of the pest fruit fly Bactrocera cucurbitae.</title>
        <authorList>
            <person name="Sim S.B."/>
            <person name="Calla B."/>
            <person name="Hall B."/>
            <person name="DeRego T."/>
            <person name="Geib S.M."/>
        </authorList>
    </citation>
    <scope>NUCLEOTIDE SEQUENCE</scope>
</reference>
<evidence type="ECO:0000256" key="2">
    <source>
        <dbReference type="ARBA" id="ARBA00022801"/>
    </source>
</evidence>
<evidence type="ECO:0000256" key="3">
    <source>
        <dbReference type="ARBA" id="ARBA00023599"/>
    </source>
</evidence>
<dbReference type="EC" id="3.1.3.56" evidence="1"/>
<dbReference type="Gene3D" id="3.60.10.10">
    <property type="entry name" value="Endonuclease/exonuclease/phosphatase"/>
    <property type="match status" value="1"/>
</dbReference>